<sequence>MDLLQQPPPPPAVEPQLLPGQPDDVDADADMGDIEQHYSILDHWGEAACCFVDTIRVGLAALKDVGMVSSDAGDLVRRVLQNASANYPPPGDTLDYGPPDVDPSNHSYDPWIDTSPASKRAFPNSDTPHPPNGTRSYATAASTEPSTPMQTKDPHGRAPPQMRPKPKGPAKPARWIVRFGNNPPPELCGRDPLLMARALRTWLAAIPTAAALTVLAVERTVSGNLILSFTPTSPRRDVEMHIPTIRATLGLGLDVRISPDVPWSKLTLGFVPTRPSPTDPVFSEETLLESLRLNPIFAKLPLAYGPRWVWREEDMADQIRSTVSLGFKDPDGSIA</sequence>
<dbReference type="EMBL" id="KB467942">
    <property type="protein sequence ID" value="PCH38652.1"/>
    <property type="molecule type" value="Genomic_DNA"/>
</dbReference>
<feature type="region of interest" description="Disordered" evidence="1">
    <location>
        <begin position="83"/>
        <end position="172"/>
    </location>
</feature>
<evidence type="ECO:0000313" key="2">
    <source>
        <dbReference type="EMBL" id="PCH38652.1"/>
    </source>
</evidence>
<accession>A0A2H3J8S3</accession>
<protein>
    <submittedName>
        <fullName evidence="2">Uncharacterized protein</fullName>
    </submittedName>
</protein>
<keyword evidence="3" id="KW-1185">Reference proteome</keyword>
<evidence type="ECO:0000256" key="1">
    <source>
        <dbReference type="SAM" id="MobiDB-lite"/>
    </source>
</evidence>
<dbReference type="AlphaFoldDB" id="A0A2H3J8S3"/>
<organism evidence="2 3">
    <name type="scientific">Wolfiporia cocos (strain MD-104)</name>
    <name type="common">Brown rot fungus</name>
    <dbReference type="NCBI Taxonomy" id="742152"/>
    <lineage>
        <taxon>Eukaryota</taxon>
        <taxon>Fungi</taxon>
        <taxon>Dikarya</taxon>
        <taxon>Basidiomycota</taxon>
        <taxon>Agaricomycotina</taxon>
        <taxon>Agaricomycetes</taxon>
        <taxon>Polyporales</taxon>
        <taxon>Phaeolaceae</taxon>
        <taxon>Wolfiporia</taxon>
    </lineage>
</organism>
<evidence type="ECO:0000313" key="3">
    <source>
        <dbReference type="Proteomes" id="UP000218811"/>
    </source>
</evidence>
<name>A0A2H3J8S3_WOLCO</name>
<dbReference type="OrthoDB" id="3265803at2759"/>
<feature type="region of interest" description="Disordered" evidence="1">
    <location>
        <begin position="1"/>
        <end position="27"/>
    </location>
</feature>
<feature type="compositionally biased region" description="Polar residues" evidence="1">
    <location>
        <begin position="133"/>
        <end position="150"/>
    </location>
</feature>
<reference evidence="2 3" key="1">
    <citation type="journal article" date="2012" name="Science">
        <title>The Paleozoic origin of enzymatic lignin decomposition reconstructed from 31 fungal genomes.</title>
        <authorList>
            <person name="Floudas D."/>
            <person name="Binder M."/>
            <person name="Riley R."/>
            <person name="Barry K."/>
            <person name="Blanchette R.A."/>
            <person name="Henrissat B."/>
            <person name="Martinez A.T."/>
            <person name="Otillar R."/>
            <person name="Spatafora J.W."/>
            <person name="Yadav J.S."/>
            <person name="Aerts A."/>
            <person name="Benoit I."/>
            <person name="Boyd A."/>
            <person name="Carlson A."/>
            <person name="Copeland A."/>
            <person name="Coutinho P.M."/>
            <person name="de Vries R.P."/>
            <person name="Ferreira P."/>
            <person name="Findley K."/>
            <person name="Foster B."/>
            <person name="Gaskell J."/>
            <person name="Glotzer D."/>
            <person name="Gorecki P."/>
            <person name="Heitman J."/>
            <person name="Hesse C."/>
            <person name="Hori C."/>
            <person name="Igarashi K."/>
            <person name="Jurgens J.A."/>
            <person name="Kallen N."/>
            <person name="Kersten P."/>
            <person name="Kohler A."/>
            <person name="Kuees U."/>
            <person name="Kumar T.K.A."/>
            <person name="Kuo A."/>
            <person name="LaButti K."/>
            <person name="Larrondo L.F."/>
            <person name="Lindquist E."/>
            <person name="Ling A."/>
            <person name="Lombard V."/>
            <person name="Lucas S."/>
            <person name="Lundell T."/>
            <person name="Martin R."/>
            <person name="McLaughlin D.J."/>
            <person name="Morgenstern I."/>
            <person name="Morin E."/>
            <person name="Murat C."/>
            <person name="Nagy L.G."/>
            <person name="Nolan M."/>
            <person name="Ohm R.A."/>
            <person name="Patyshakuliyeva A."/>
            <person name="Rokas A."/>
            <person name="Ruiz-Duenas F.J."/>
            <person name="Sabat G."/>
            <person name="Salamov A."/>
            <person name="Samejima M."/>
            <person name="Schmutz J."/>
            <person name="Slot J.C."/>
            <person name="St John F."/>
            <person name="Stenlid J."/>
            <person name="Sun H."/>
            <person name="Sun S."/>
            <person name="Syed K."/>
            <person name="Tsang A."/>
            <person name="Wiebenga A."/>
            <person name="Young D."/>
            <person name="Pisabarro A."/>
            <person name="Eastwood D.C."/>
            <person name="Martin F."/>
            <person name="Cullen D."/>
            <person name="Grigoriev I.V."/>
            <person name="Hibbett D.S."/>
        </authorList>
    </citation>
    <scope>NUCLEOTIDE SEQUENCE [LARGE SCALE GENOMIC DNA]</scope>
    <source>
        <strain evidence="2 3">MD-104</strain>
    </source>
</reference>
<proteinExistence type="predicted"/>
<gene>
    <name evidence="2" type="ORF">WOLCODRAFT_149601</name>
</gene>
<dbReference type="Proteomes" id="UP000218811">
    <property type="component" value="Unassembled WGS sequence"/>
</dbReference>
<feature type="compositionally biased region" description="Pro residues" evidence="1">
    <location>
        <begin position="1"/>
        <end position="13"/>
    </location>
</feature>